<dbReference type="CDD" id="cd12455">
    <property type="entry name" value="RRM_like_Smg4_UPF3"/>
    <property type="match status" value="1"/>
</dbReference>
<evidence type="ECO:0000256" key="2">
    <source>
        <dbReference type="ARBA" id="ARBA00005991"/>
    </source>
</evidence>
<dbReference type="OrthoDB" id="18087at2759"/>
<evidence type="ECO:0000256" key="4">
    <source>
        <dbReference type="ARBA" id="ARBA00023242"/>
    </source>
</evidence>
<dbReference type="EMBL" id="UYYG01001217">
    <property type="protein sequence ID" value="VDN60469.1"/>
    <property type="molecule type" value="Genomic_DNA"/>
</dbReference>
<accession>A0A158Q5Y7</accession>
<dbReference type="Proteomes" id="UP000038040">
    <property type="component" value="Unplaced"/>
</dbReference>
<feature type="region of interest" description="Disordered" evidence="5">
    <location>
        <begin position="364"/>
        <end position="422"/>
    </location>
</feature>
<evidence type="ECO:0000256" key="5">
    <source>
        <dbReference type="SAM" id="MobiDB-lite"/>
    </source>
</evidence>
<comment type="subcellular location">
    <subcellularLocation>
        <location evidence="1">Nucleus</location>
    </subcellularLocation>
</comment>
<reference evidence="8 10" key="2">
    <citation type="submission" date="2018-11" db="EMBL/GenBank/DDBJ databases">
        <authorList>
            <consortium name="Pathogen Informatics"/>
        </authorList>
    </citation>
    <scope>NUCLEOTIDE SEQUENCE [LARGE SCALE GENOMIC DNA]</scope>
</reference>
<evidence type="ECO:0000313" key="8">
    <source>
        <dbReference type="EMBL" id="VDN60469.1"/>
    </source>
</evidence>
<sequence>MSSDEPEMASENISDKKEKIRRKAPIKIVLRRLPTAMTWDLLQTQLHPLPETDYCEFVAADPDERFSFARVYFVFKNDEDLIAFKNRFNGYIFIDSNGQESMGLVELAPNPKIYRHKLEDSKKRDKRCGTIESEIEYKIFLDCRENPVKPEIVPIEKRIREIEEKERLALGMILIFIIFFSFSSSFNTSFFKILENSVQETPLTQFFMKKMEEKYKRLKRVREDEKARRSARDEEKRIRAIRLQEKILKVCGAQHNEAKNVTEFYNTKFDKKIDEHNTEKEKEKKKKRCFQQSSSGYRNNNDNERINSIKKDKEKTESIKLRENSDEACNGIKEKLIERINLSHKSISKKKVTKNDCSESLQQNLEKNSDAKSSDTHTGSDTFEEKMLQKERLSGDHEEEANKIRRRNKDRPERAIYQPAARRRAAALANTLGTSSIAEKR</sequence>
<name>A0A158Q5Y7_DRAME</name>
<keyword evidence="6" id="KW-1133">Transmembrane helix</keyword>
<feature type="compositionally biased region" description="Basic and acidic residues" evidence="5">
    <location>
        <begin position="301"/>
        <end position="318"/>
    </location>
</feature>
<organism evidence="9 11">
    <name type="scientific">Dracunculus medinensis</name>
    <name type="common">Guinea worm</name>
    <dbReference type="NCBI Taxonomy" id="318479"/>
    <lineage>
        <taxon>Eukaryota</taxon>
        <taxon>Metazoa</taxon>
        <taxon>Ecdysozoa</taxon>
        <taxon>Nematoda</taxon>
        <taxon>Chromadorea</taxon>
        <taxon>Rhabditida</taxon>
        <taxon>Spirurina</taxon>
        <taxon>Dracunculoidea</taxon>
        <taxon>Dracunculidae</taxon>
        <taxon>Dracunculus</taxon>
    </lineage>
</organism>
<comment type="similarity">
    <text evidence="2">Belongs to the RENT3 family.</text>
</comment>
<dbReference type="GO" id="GO:0000184">
    <property type="term" value="P:nuclear-transcribed mRNA catabolic process, nonsense-mediated decay"/>
    <property type="evidence" value="ECO:0007669"/>
    <property type="project" value="UniProtKB-KW"/>
</dbReference>
<dbReference type="InterPro" id="IPR005120">
    <property type="entry name" value="UPF3_dom"/>
</dbReference>
<keyword evidence="4" id="KW-0539">Nucleus</keyword>
<evidence type="ECO:0000313" key="10">
    <source>
        <dbReference type="Proteomes" id="UP000274756"/>
    </source>
</evidence>
<evidence type="ECO:0000313" key="9">
    <source>
        <dbReference type="Proteomes" id="UP000038040"/>
    </source>
</evidence>
<dbReference type="Proteomes" id="UP000274756">
    <property type="component" value="Unassembled WGS sequence"/>
</dbReference>
<dbReference type="SUPFAM" id="SSF54928">
    <property type="entry name" value="RNA-binding domain, RBD"/>
    <property type="match status" value="1"/>
</dbReference>
<dbReference type="InterPro" id="IPR012677">
    <property type="entry name" value="Nucleotide-bd_a/b_plait_sf"/>
</dbReference>
<evidence type="ECO:0000256" key="6">
    <source>
        <dbReference type="SAM" id="Phobius"/>
    </source>
</evidence>
<evidence type="ECO:0000259" key="7">
    <source>
        <dbReference type="Pfam" id="PF03467"/>
    </source>
</evidence>
<dbReference type="GO" id="GO:0005737">
    <property type="term" value="C:cytoplasm"/>
    <property type="evidence" value="ECO:0007669"/>
    <property type="project" value="TreeGrafter"/>
</dbReference>
<dbReference type="Gene3D" id="3.30.70.330">
    <property type="match status" value="1"/>
</dbReference>
<feature type="domain" description="UPF3" evidence="7">
    <location>
        <begin position="25"/>
        <end position="210"/>
    </location>
</feature>
<evidence type="ECO:0000256" key="1">
    <source>
        <dbReference type="ARBA" id="ARBA00004123"/>
    </source>
</evidence>
<feature type="region of interest" description="Disordered" evidence="5">
    <location>
        <begin position="275"/>
        <end position="318"/>
    </location>
</feature>
<evidence type="ECO:0000256" key="3">
    <source>
        <dbReference type="ARBA" id="ARBA00023161"/>
    </source>
</evidence>
<evidence type="ECO:0000313" key="11">
    <source>
        <dbReference type="WBParaSite" id="DME_0000859501-mRNA-1"/>
    </source>
</evidence>
<protein>
    <submittedName>
        <fullName evidence="11">Smg4_UPF3 domain-containing protein</fullName>
    </submittedName>
</protein>
<feature type="compositionally biased region" description="Basic and acidic residues" evidence="5">
    <location>
        <begin position="383"/>
        <end position="403"/>
    </location>
</feature>
<dbReference type="InterPro" id="IPR035979">
    <property type="entry name" value="RBD_domain_sf"/>
</dbReference>
<dbReference type="AlphaFoldDB" id="A0A158Q5Y7"/>
<dbReference type="GO" id="GO:0003729">
    <property type="term" value="F:mRNA binding"/>
    <property type="evidence" value="ECO:0007669"/>
    <property type="project" value="TreeGrafter"/>
</dbReference>
<feature type="compositionally biased region" description="Polar residues" evidence="5">
    <location>
        <begin position="290"/>
        <end position="300"/>
    </location>
</feature>
<proteinExistence type="inferred from homology"/>
<keyword evidence="10" id="KW-1185">Reference proteome</keyword>
<dbReference type="PANTHER" id="PTHR13112">
    <property type="entry name" value="UPF3 REGULATOR OF NONSENSE TRANSCRIPTS-LIKE PROTEIN"/>
    <property type="match status" value="1"/>
</dbReference>
<dbReference type="GO" id="GO:0045727">
    <property type="term" value="P:positive regulation of translation"/>
    <property type="evidence" value="ECO:0007669"/>
    <property type="project" value="TreeGrafter"/>
</dbReference>
<keyword evidence="6" id="KW-0472">Membrane</keyword>
<gene>
    <name evidence="8" type="ORF">DME_LOCUS10442</name>
</gene>
<reference evidence="11" key="1">
    <citation type="submission" date="2016-04" db="UniProtKB">
        <authorList>
            <consortium name="WormBaseParasite"/>
        </authorList>
    </citation>
    <scope>IDENTIFICATION</scope>
</reference>
<dbReference type="STRING" id="318479.A0A158Q5Y7"/>
<dbReference type="PANTHER" id="PTHR13112:SF0">
    <property type="entry name" value="FI21285P1"/>
    <property type="match status" value="1"/>
</dbReference>
<dbReference type="WBParaSite" id="DME_0000859501-mRNA-1">
    <property type="protein sequence ID" value="DME_0000859501-mRNA-1"/>
    <property type="gene ID" value="DME_0000859501"/>
</dbReference>
<keyword evidence="6" id="KW-0812">Transmembrane</keyword>
<dbReference type="Pfam" id="PF03467">
    <property type="entry name" value="Smg4_UPF3"/>
    <property type="match status" value="1"/>
</dbReference>
<dbReference type="InterPro" id="IPR039722">
    <property type="entry name" value="Upf3"/>
</dbReference>
<keyword evidence="3" id="KW-0866">Nonsense-mediated mRNA decay</keyword>
<feature type="transmembrane region" description="Helical" evidence="6">
    <location>
        <begin position="168"/>
        <end position="186"/>
    </location>
</feature>
<dbReference type="GO" id="GO:0005730">
    <property type="term" value="C:nucleolus"/>
    <property type="evidence" value="ECO:0007669"/>
    <property type="project" value="TreeGrafter"/>
</dbReference>